<dbReference type="InterPro" id="IPR017972">
    <property type="entry name" value="Cyt_P450_CS"/>
</dbReference>
<sequence>MAFLLVLLALVSIYLSQTFYKYFTSPLKSIPGPFTAKFTDLWRLFDTLGGRAELTHIHLHAKYGPAVRLGPNLVSIVDPEVLRTIYDSRGVFSDFYKVADVKVGRDIFPNIFSARNNEIHSQIRSSIAPFYKLSALLKFEPLIDETIKNFYRQLEKEFIDTPHATKQKIVPIDEWISYLAWDMTSNITFSRSMGLLDSMSDHSGWLGNAERVMDWLSVTGQLPFIDWLMAKNPIMPIGASRSLDKVGEWAYMELMARQNTADGKIKKTSDMLDDFLSLKEKYGPEMHDGKMVNILMINLTAGSDTTAIVLRSIIYFVLKHPHVYEMLQEELDNCSDSSEEIISFAVARKIPYLEAVILEARRIHPGVGLLLERVVPEPGLQLSNGTFLPAGTVVGMNAYATHRDKRIFGQDADTFNPSRWCRHKKENEPEYQARLNKMKQNDLSFGAGKRVCIGKELSDLETYKFVASLFLKYDMELVDPNKEWKVQNSFFVRQSGIDIKIRPREKKPK</sequence>
<evidence type="ECO:0000256" key="6">
    <source>
        <dbReference type="SAM" id="SignalP"/>
    </source>
</evidence>
<feature type="binding site" description="axial binding residue" evidence="4">
    <location>
        <position position="452"/>
    </location>
    <ligand>
        <name>heme</name>
        <dbReference type="ChEBI" id="CHEBI:30413"/>
    </ligand>
    <ligandPart>
        <name>Fe</name>
        <dbReference type="ChEBI" id="CHEBI:18248"/>
    </ligandPart>
</feature>
<dbReference type="Proteomes" id="UP000696280">
    <property type="component" value="Unassembled WGS sequence"/>
</dbReference>
<dbReference type="PRINTS" id="PR00463">
    <property type="entry name" value="EP450I"/>
</dbReference>
<keyword evidence="6" id="KW-0732">Signal</keyword>
<dbReference type="SUPFAM" id="SSF48264">
    <property type="entry name" value="Cytochrome P450"/>
    <property type="match status" value="1"/>
</dbReference>
<dbReference type="InterPro" id="IPR050121">
    <property type="entry name" value="Cytochrome_P450_monoxygenase"/>
</dbReference>
<accession>A0A9N9L8F1</accession>
<gene>
    <name evidence="7" type="ORF">HYFRA_00005253</name>
</gene>
<keyword evidence="5" id="KW-0503">Monooxygenase</keyword>
<dbReference type="GO" id="GO:0004497">
    <property type="term" value="F:monooxygenase activity"/>
    <property type="evidence" value="ECO:0007669"/>
    <property type="project" value="UniProtKB-KW"/>
</dbReference>
<name>A0A9N9L8F1_9HELO</name>
<evidence type="ECO:0000256" key="2">
    <source>
        <dbReference type="ARBA" id="ARBA00022723"/>
    </source>
</evidence>
<dbReference type="GO" id="GO:0005506">
    <property type="term" value="F:iron ion binding"/>
    <property type="evidence" value="ECO:0007669"/>
    <property type="project" value="InterPro"/>
</dbReference>
<dbReference type="OrthoDB" id="3934656at2759"/>
<feature type="chain" id="PRO_5040126353" description="Cytochrome P450" evidence="6">
    <location>
        <begin position="17"/>
        <end position="509"/>
    </location>
</feature>
<dbReference type="GO" id="GO:0020037">
    <property type="term" value="F:heme binding"/>
    <property type="evidence" value="ECO:0007669"/>
    <property type="project" value="InterPro"/>
</dbReference>
<dbReference type="CDD" id="cd11060">
    <property type="entry name" value="CYP57A1-like"/>
    <property type="match status" value="1"/>
</dbReference>
<reference evidence="7" key="1">
    <citation type="submission" date="2021-07" db="EMBL/GenBank/DDBJ databases">
        <authorList>
            <person name="Durling M."/>
        </authorList>
    </citation>
    <scope>NUCLEOTIDE SEQUENCE</scope>
</reference>
<dbReference type="InterPro" id="IPR001128">
    <property type="entry name" value="Cyt_P450"/>
</dbReference>
<keyword evidence="4 5" id="KW-0349">Heme</keyword>
<dbReference type="PRINTS" id="PR00385">
    <property type="entry name" value="P450"/>
</dbReference>
<evidence type="ECO:0000313" key="7">
    <source>
        <dbReference type="EMBL" id="CAG8962201.1"/>
    </source>
</evidence>
<dbReference type="PANTHER" id="PTHR24305:SF180">
    <property type="entry name" value="P450, PUTATIVE (EUROFUNG)-RELATED"/>
    <property type="match status" value="1"/>
</dbReference>
<dbReference type="Gene3D" id="1.10.630.10">
    <property type="entry name" value="Cytochrome P450"/>
    <property type="match status" value="1"/>
</dbReference>
<keyword evidence="8" id="KW-1185">Reference proteome</keyword>
<proteinExistence type="inferred from homology"/>
<dbReference type="InterPro" id="IPR036396">
    <property type="entry name" value="Cyt_P450_sf"/>
</dbReference>
<evidence type="ECO:0008006" key="9">
    <source>
        <dbReference type="Google" id="ProtNLM"/>
    </source>
</evidence>
<comment type="cofactor">
    <cofactor evidence="1 4">
        <name>heme</name>
        <dbReference type="ChEBI" id="CHEBI:30413"/>
    </cofactor>
</comment>
<keyword evidence="2 4" id="KW-0479">Metal-binding</keyword>
<dbReference type="AlphaFoldDB" id="A0A9N9L8F1"/>
<dbReference type="GO" id="GO:0016705">
    <property type="term" value="F:oxidoreductase activity, acting on paired donors, with incorporation or reduction of molecular oxygen"/>
    <property type="evidence" value="ECO:0007669"/>
    <property type="project" value="InterPro"/>
</dbReference>
<dbReference type="EMBL" id="CAJVRL010000127">
    <property type="protein sequence ID" value="CAG8962201.1"/>
    <property type="molecule type" value="Genomic_DNA"/>
</dbReference>
<dbReference type="Pfam" id="PF00067">
    <property type="entry name" value="p450"/>
    <property type="match status" value="1"/>
</dbReference>
<protein>
    <recommendedName>
        <fullName evidence="9">Cytochrome P450</fullName>
    </recommendedName>
</protein>
<keyword evidence="5" id="KW-0560">Oxidoreductase</keyword>
<comment type="similarity">
    <text evidence="5">Belongs to the cytochrome P450 family.</text>
</comment>
<evidence type="ECO:0000256" key="5">
    <source>
        <dbReference type="RuleBase" id="RU000461"/>
    </source>
</evidence>
<keyword evidence="3 4" id="KW-0408">Iron</keyword>
<evidence type="ECO:0000256" key="1">
    <source>
        <dbReference type="ARBA" id="ARBA00001971"/>
    </source>
</evidence>
<evidence type="ECO:0000256" key="3">
    <source>
        <dbReference type="ARBA" id="ARBA00023004"/>
    </source>
</evidence>
<dbReference type="InterPro" id="IPR002401">
    <property type="entry name" value="Cyt_P450_E_grp-I"/>
</dbReference>
<dbReference type="PANTHER" id="PTHR24305">
    <property type="entry name" value="CYTOCHROME P450"/>
    <property type="match status" value="1"/>
</dbReference>
<comment type="caution">
    <text evidence="7">The sequence shown here is derived from an EMBL/GenBank/DDBJ whole genome shotgun (WGS) entry which is preliminary data.</text>
</comment>
<organism evidence="7 8">
    <name type="scientific">Hymenoscyphus fraxineus</name>
    <dbReference type="NCBI Taxonomy" id="746836"/>
    <lineage>
        <taxon>Eukaryota</taxon>
        <taxon>Fungi</taxon>
        <taxon>Dikarya</taxon>
        <taxon>Ascomycota</taxon>
        <taxon>Pezizomycotina</taxon>
        <taxon>Leotiomycetes</taxon>
        <taxon>Helotiales</taxon>
        <taxon>Helotiaceae</taxon>
        <taxon>Hymenoscyphus</taxon>
    </lineage>
</organism>
<evidence type="ECO:0000313" key="8">
    <source>
        <dbReference type="Proteomes" id="UP000696280"/>
    </source>
</evidence>
<evidence type="ECO:0000256" key="4">
    <source>
        <dbReference type="PIRSR" id="PIRSR602401-1"/>
    </source>
</evidence>
<dbReference type="PROSITE" id="PS00086">
    <property type="entry name" value="CYTOCHROME_P450"/>
    <property type="match status" value="1"/>
</dbReference>
<feature type="signal peptide" evidence="6">
    <location>
        <begin position="1"/>
        <end position="16"/>
    </location>
</feature>